<dbReference type="eggNOG" id="ENOG5032UCM">
    <property type="taxonomic scope" value="Bacteria"/>
</dbReference>
<protein>
    <submittedName>
        <fullName evidence="1">Uncharacterized protein</fullName>
    </submittedName>
</protein>
<sequence length="117" mass="13001">MSDADRWIELEPEAFAERDHPILKAMRGTLILVRLNQIDANDEMMSFEILAGQLIRANRSEGFVLSLVGKKSGELLFLPLVPAAFNLQPPGQYRLTCGTVIEDPLFLGAFDIYAAAH</sequence>
<dbReference type="EMBL" id="AWGB01000057">
    <property type="protein sequence ID" value="ESQ85533.1"/>
    <property type="molecule type" value="Genomic_DNA"/>
</dbReference>
<dbReference type="Proteomes" id="UP000017837">
    <property type="component" value="Unassembled WGS sequence"/>
</dbReference>
<proteinExistence type="predicted"/>
<name>V4R264_9CAUL</name>
<keyword evidence="2" id="KW-1185">Reference proteome</keyword>
<accession>V4R264</accession>
<dbReference type="RefSeq" id="WP_018080900.1">
    <property type="nucleotide sequence ID" value="NZ_AQWM01000003.1"/>
</dbReference>
<gene>
    <name evidence="1" type="ORF">ABENE_18680</name>
</gene>
<organism evidence="1 2">
    <name type="scientific">Asticcacaulis benevestitus DSM 16100 = ATCC BAA-896</name>
    <dbReference type="NCBI Taxonomy" id="1121022"/>
    <lineage>
        <taxon>Bacteria</taxon>
        <taxon>Pseudomonadati</taxon>
        <taxon>Pseudomonadota</taxon>
        <taxon>Alphaproteobacteria</taxon>
        <taxon>Caulobacterales</taxon>
        <taxon>Caulobacteraceae</taxon>
        <taxon>Asticcacaulis</taxon>
    </lineage>
</organism>
<evidence type="ECO:0000313" key="2">
    <source>
        <dbReference type="Proteomes" id="UP000017837"/>
    </source>
</evidence>
<comment type="caution">
    <text evidence="1">The sequence shown here is derived from an EMBL/GenBank/DDBJ whole genome shotgun (WGS) entry which is preliminary data.</text>
</comment>
<dbReference type="AlphaFoldDB" id="V4R264"/>
<dbReference type="STRING" id="1121022.GCA_000376105_01235"/>
<dbReference type="PATRIC" id="fig|1121022.4.peg.3821"/>
<reference evidence="1 2" key="1">
    <citation type="journal article" date="2014" name="Nature">
        <title>Sequential evolution of bacterial morphology by co-option of a developmental regulator.</title>
        <authorList>
            <person name="Jiang C."/>
            <person name="Brown P.J."/>
            <person name="Ducret A."/>
            <person name="Brun Y.V."/>
        </authorList>
    </citation>
    <scope>NUCLEOTIDE SEQUENCE [LARGE SCALE GENOMIC DNA]</scope>
    <source>
        <strain evidence="1 2">DSM 16100</strain>
    </source>
</reference>
<dbReference type="OrthoDB" id="7172983at2"/>
<evidence type="ECO:0000313" key="1">
    <source>
        <dbReference type="EMBL" id="ESQ85533.1"/>
    </source>
</evidence>